<evidence type="ECO:0000256" key="1">
    <source>
        <dbReference type="SAM" id="SignalP"/>
    </source>
</evidence>
<keyword evidence="3" id="KW-1185">Reference proteome</keyword>
<dbReference type="PROSITE" id="PS51257">
    <property type="entry name" value="PROKAR_LIPOPROTEIN"/>
    <property type="match status" value="1"/>
</dbReference>
<gene>
    <name evidence="2" type="ORF">E0W69_015695</name>
</gene>
<dbReference type="OrthoDB" id="6077795at2"/>
<feature type="signal peptide" evidence="1">
    <location>
        <begin position="1"/>
        <end position="19"/>
    </location>
</feature>
<sequence length="221" mass="24351">MKKLLLWSLLLATAVGFTACSTSQLSSSWAAKNAPETKFKKILILGMMSKKNLGVKSKMEAELVKDLSKYGQTAVAATAEYAPNTFSKMNESEALEKFNNEGYDGVMTITLVDKDKQNRFMPGGGWGPGFYPYYGSFWGYYSYYSPWAWGPGWGGGYGYGGGTYTTTNYIFETNLYDVTANNTLLYSAQSTSFDPSSANNLATDYARTIVKDLLAKGFINK</sequence>
<evidence type="ECO:0000313" key="3">
    <source>
        <dbReference type="Proteomes" id="UP000292424"/>
    </source>
</evidence>
<dbReference type="KEGG" id="arac:E0W69_015695"/>
<feature type="chain" id="PRO_5024334552" description="DUF4136 domain-containing protein" evidence="1">
    <location>
        <begin position="20"/>
        <end position="221"/>
    </location>
</feature>
<keyword evidence="1" id="KW-0732">Signal</keyword>
<dbReference type="EMBL" id="CP044016">
    <property type="protein sequence ID" value="QES90038.1"/>
    <property type="molecule type" value="Genomic_DNA"/>
</dbReference>
<protein>
    <recommendedName>
        <fullName evidence="4">DUF4136 domain-containing protein</fullName>
    </recommendedName>
</protein>
<evidence type="ECO:0000313" key="2">
    <source>
        <dbReference type="EMBL" id="QES90038.1"/>
    </source>
</evidence>
<organism evidence="2 3">
    <name type="scientific">Rhizosphaericola mali</name>
    <dbReference type="NCBI Taxonomy" id="2545455"/>
    <lineage>
        <taxon>Bacteria</taxon>
        <taxon>Pseudomonadati</taxon>
        <taxon>Bacteroidota</taxon>
        <taxon>Chitinophagia</taxon>
        <taxon>Chitinophagales</taxon>
        <taxon>Chitinophagaceae</taxon>
        <taxon>Rhizosphaericola</taxon>
    </lineage>
</organism>
<dbReference type="AlphaFoldDB" id="A0A5P2G5R8"/>
<reference evidence="2 3" key="1">
    <citation type="submission" date="2019-09" db="EMBL/GenBank/DDBJ databases">
        <title>Complete genome sequence of Arachidicoccus sp. B3-10 isolated from apple orchard soil.</title>
        <authorList>
            <person name="Kim H.S."/>
            <person name="Han K.-I."/>
            <person name="Suh M.K."/>
            <person name="Lee K.C."/>
            <person name="Eom M.K."/>
            <person name="Kim J.-S."/>
            <person name="Kang S.W."/>
            <person name="Sin Y."/>
            <person name="Lee J.-S."/>
        </authorList>
    </citation>
    <scope>NUCLEOTIDE SEQUENCE [LARGE SCALE GENOMIC DNA]</scope>
    <source>
        <strain evidence="2 3">B3-10</strain>
    </source>
</reference>
<dbReference type="RefSeq" id="WP_131330995.1">
    <property type="nucleotide sequence ID" value="NZ_CP044016.1"/>
</dbReference>
<proteinExistence type="predicted"/>
<name>A0A5P2G5R8_9BACT</name>
<accession>A0A5P2G5R8</accession>
<dbReference type="Proteomes" id="UP000292424">
    <property type="component" value="Chromosome"/>
</dbReference>
<evidence type="ECO:0008006" key="4">
    <source>
        <dbReference type="Google" id="ProtNLM"/>
    </source>
</evidence>